<evidence type="ECO:0000313" key="1">
    <source>
        <dbReference type="EMBL" id="QEJ97972.1"/>
    </source>
</evidence>
<dbReference type="Proteomes" id="UP000323594">
    <property type="component" value="Chromosome"/>
</dbReference>
<name>A0AAE6ITA0_TREPH</name>
<reference evidence="1 2" key="1">
    <citation type="submission" date="2019-08" db="EMBL/GenBank/DDBJ databases">
        <authorList>
            <person name="Kuhnert P."/>
        </authorList>
    </citation>
    <scope>NUCLEOTIDE SEQUENCE [LARGE SCALE GENOMIC DNA]</scope>
    <source>
        <strain evidence="1 2">B36.5</strain>
    </source>
</reference>
<organism evidence="1 2">
    <name type="scientific">Treponema phagedenis</name>
    <dbReference type="NCBI Taxonomy" id="162"/>
    <lineage>
        <taxon>Bacteria</taxon>
        <taxon>Pseudomonadati</taxon>
        <taxon>Spirochaetota</taxon>
        <taxon>Spirochaetia</taxon>
        <taxon>Spirochaetales</taxon>
        <taxon>Treponemataceae</taxon>
        <taxon>Treponema</taxon>
    </lineage>
</organism>
<proteinExistence type="predicted"/>
<evidence type="ECO:0000313" key="2">
    <source>
        <dbReference type="Proteomes" id="UP000323594"/>
    </source>
</evidence>
<dbReference type="AlphaFoldDB" id="A0AAE6ITA0"/>
<gene>
    <name evidence="1" type="ORF">FUT82_08155</name>
</gene>
<sequence length="70" mass="7685">MAGPNNLPYPSVDDYPVKEEGGCAPGYAIVKDTLIEPKDLFILNNIPSSDNIENFPKGTLYREGGFIRIV</sequence>
<accession>A0AAE6ITA0</accession>
<dbReference type="RefSeq" id="WP_148884056.1">
    <property type="nucleotide sequence ID" value="NZ_CP042814.1"/>
</dbReference>
<dbReference type="EMBL" id="CP042817">
    <property type="protein sequence ID" value="QEJ97972.1"/>
    <property type="molecule type" value="Genomic_DNA"/>
</dbReference>
<protein>
    <submittedName>
        <fullName evidence="1">Uncharacterized protein</fullName>
    </submittedName>
</protein>